<feature type="region of interest" description="Disordered" evidence="1">
    <location>
        <begin position="78"/>
        <end position="178"/>
    </location>
</feature>
<gene>
    <name evidence="2" type="ORF">EDB92DRAFT_217405</name>
</gene>
<feature type="compositionally biased region" description="Gly residues" evidence="1">
    <location>
        <begin position="91"/>
        <end position="110"/>
    </location>
</feature>
<dbReference type="Proteomes" id="UP001201163">
    <property type="component" value="Unassembled WGS sequence"/>
</dbReference>
<feature type="compositionally biased region" description="Basic and acidic residues" evidence="1">
    <location>
        <begin position="115"/>
        <end position="148"/>
    </location>
</feature>
<evidence type="ECO:0000313" key="3">
    <source>
        <dbReference type="Proteomes" id="UP001201163"/>
    </source>
</evidence>
<organism evidence="2 3">
    <name type="scientific">Lactarius akahatsu</name>
    <dbReference type="NCBI Taxonomy" id="416441"/>
    <lineage>
        <taxon>Eukaryota</taxon>
        <taxon>Fungi</taxon>
        <taxon>Dikarya</taxon>
        <taxon>Basidiomycota</taxon>
        <taxon>Agaricomycotina</taxon>
        <taxon>Agaricomycetes</taxon>
        <taxon>Russulales</taxon>
        <taxon>Russulaceae</taxon>
        <taxon>Lactarius</taxon>
    </lineage>
</organism>
<sequence>MSCIFCTGQSWSCNPPDSWLEKVPHLKQARAKPHNDAPIEVGGSSKTAAEALGERWLSFGVDIKVVAKIRPQCDASAIDAPTRYSGPGDLVPGGLGRGLVGGGLGPGAHGESGPLDDRAGPLGDKAEPREDEAVSRGNEAEPREDEARPCGVGAGPAQHKVDDPGLVQSPWHHVSAPS</sequence>
<reference evidence="2" key="1">
    <citation type="submission" date="2022-01" db="EMBL/GenBank/DDBJ databases">
        <title>Comparative genomics reveals a dynamic genome evolution in the ectomycorrhizal milk-cap (Lactarius) mushrooms.</title>
        <authorList>
            <consortium name="DOE Joint Genome Institute"/>
            <person name="Lebreton A."/>
            <person name="Tang N."/>
            <person name="Kuo A."/>
            <person name="LaButti K."/>
            <person name="Drula E."/>
            <person name="Barry K."/>
            <person name="Clum A."/>
            <person name="Lipzen A."/>
            <person name="Mousain D."/>
            <person name="Ng V."/>
            <person name="Wang R."/>
            <person name="Wang X."/>
            <person name="Dai Y."/>
            <person name="Henrissat B."/>
            <person name="Grigoriev I.V."/>
            <person name="Guerin-Laguette A."/>
            <person name="Yu F."/>
            <person name="Martin F.M."/>
        </authorList>
    </citation>
    <scope>NUCLEOTIDE SEQUENCE</scope>
    <source>
        <strain evidence="2">QP</strain>
    </source>
</reference>
<dbReference type="EMBL" id="JAKELL010000125">
    <property type="protein sequence ID" value="KAH8981006.1"/>
    <property type="molecule type" value="Genomic_DNA"/>
</dbReference>
<evidence type="ECO:0000313" key="2">
    <source>
        <dbReference type="EMBL" id="KAH8981006.1"/>
    </source>
</evidence>
<evidence type="ECO:0000256" key="1">
    <source>
        <dbReference type="SAM" id="MobiDB-lite"/>
    </source>
</evidence>
<protein>
    <submittedName>
        <fullName evidence="2">Uncharacterized protein</fullName>
    </submittedName>
</protein>
<name>A0AAD4LAR3_9AGAM</name>
<accession>A0AAD4LAR3</accession>
<proteinExistence type="predicted"/>
<dbReference type="AlphaFoldDB" id="A0AAD4LAR3"/>
<keyword evidence="3" id="KW-1185">Reference proteome</keyword>
<comment type="caution">
    <text evidence="2">The sequence shown here is derived from an EMBL/GenBank/DDBJ whole genome shotgun (WGS) entry which is preliminary data.</text>
</comment>